<reference evidence="1 2" key="1">
    <citation type="submission" date="2019-02" db="EMBL/GenBank/DDBJ databases">
        <title>Bacterial novel species Emticicia sp. 17J42-9 isolated from soil.</title>
        <authorList>
            <person name="Jung H.-Y."/>
        </authorList>
    </citation>
    <scope>NUCLEOTIDE SEQUENCE [LARGE SCALE GENOMIC DNA]</scope>
    <source>
        <strain evidence="1 2">17J42-9</strain>
    </source>
</reference>
<dbReference type="AlphaFoldDB" id="A0A4Q5LUK0"/>
<evidence type="ECO:0000313" key="2">
    <source>
        <dbReference type="Proteomes" id="UP000293162"/>
    </source>
</evidence>
<dbReference type="EMBL" id="SEWF01000053">
    <property type="protein sequence ID" value="RYU93169.1"/>
    <property type="molecule type" value="Genomic_DNA"/>
</dbReference>
<keyword evidence="2" id="KW-1185">Reference proteome</keyword>
<dbReference type="RefSeq" id="WP_130023669.1">
    <property type="nucleotide sequence ID" value="NZ_SEWF01000053.1"/>
</dbReference>
<gene>
    <name evidence="1" type="ORF">EWM59_23340</name>
</gene>
<protein>
    <submittedName>
        <fullName evidence="1">Uncharacterized protein</fullName>
    </submittedName>
</protein>
<accession>A0A4Q5LUK0</accession>
<evidence type="ECO:0000313" key="1">
    <source>
        <dbReference type="EMBL" id="RYU93169.1"/>
    </source>
</evidence>
<sequence>MVNPFEVNTPEGILAKDVHELFVDVFSDFHQVPKVGHTFLNGPRGSGKSMMFRYMMPDCQIIEKGCLLNELDYFALYVPIKLTDLNNKEIEKLKTNSYVYINEHLLTTFIAIKCFKSLLIFDNEINNLLNEFKDFYQEVFLWHLDIAGFDIKESKKEYSSTKDYITAIIKLLDRIYRECLLYCKRSLDEYKPYKGPLMSYLDFLFPILQALRELSFFPEHKPFYILIDDAGYLNEIQTQILNTWVSYRTSNEVSLKISTQLDYKSYKTITNKTIDFPHDYSQVNIATLYTTSHNTYYKRIKDIVKKRLKTYFDKEVEPRSFFPANQKQEEAINELKIKLKEDYYDPEKSHAAGDASRRYASSEYIKALKKSRSGSTLSYAGFDNLVDISSGIIRHFLEPASIMFSEFIAQNSNVSKKIPDYIPENIQNEIIQNYSKKFLDDEFVKIKEVHIKKEGEKLSKADKLHNLITGLGEIFHLIFTSDKAERIVFSVALNDAPNDELQDILDLAEHYGYLHKSTIGNKMGTGRSRLYVLSRTLAPYFRLDPAGFKGYQFMNSSMLSICLTNPRRFVSEMKKEINNDKDTIQLDIFDEES</sequence>
<dbReference type="InterPro" id="IPR056955">
    <property type="entry name" value="ORC-CDC6-like"/>
</dbReference>
<dbReference type="Proteomes" id="UP000293162">
    <property type="component" value="Unassembled WGS sequence"/>
</dbReference>
<dbReference type="OrthoDB" id="8432819at2"/>
<dbReference type="Pfam" id="PF24389">
    <property type="entry name" value="ORC-CDC6-like"/>
    <property type="match status" value="1"/>
</dbReference>
<proteinExistence type="predicted"/>
<organism evidence="1 2">
    <name type="scientific">Emticicia agri</name>
    <dbReference type="NCBI Taxonomy" id="2492393"/>
    <lineage>
        <taxon>Bacteria</taxon>
        <taxon>Pseudomonadati</taxon>
        <taxon>Bacteroidota</taxon>
        <taxon>Cytophagia</taxon>
        <taxon>Cytophagales</taxon>
        <taxon>Leadbetterellaceae</taxon>
        <taxon>Emticicia</taxon>
    </lineage>
</organism>
<name>A0A4Q5LUK0_9BACT</name>
<comment type="caution">
    <text evidence="1">The sequence shown here is derived from an EMBL/GenBank/DDBJ whole genome shotgun (WGS) entry which is preliminary data.</text>
</comment>
<dbReference type="SUPFAM" id="SSF52540">
    <property type="entry name" value="P-loop containing nucleoside triphosphate hydrolases"/>
    <property type="match status" value="1"/>
</dbReference>
<dbReference type="InterPro" id="IPR027417">
    <property type="entry name" value="P-loop_NTPase"/>
</dbReference>